<dbReference type="OrthoDB" id="787137at2759"/>
<keyword evidence="3" id="KW-1185">Reference proteome</keyword>
<proteinExistence type="predicted"/>
<feature type="non-terminal residue" evidence="2">
    <location>
        <position position="152"/>
    </location>
</feature>
<evidence type="ECO:0000313" key="3">
    <source>
        <dbReference type="Proteomes" id="UP000664859"/>
    </source>
</evidence>
<name>A0A836CFU8_9STRA</name>
<dbReference type="Pfam" id="PF01426">
    <property type="entry name" value="BAH"/>
    <property type="match status" value="1"/>
</dbReference>
<organism evidence="2 3">
    <name type="scientific">Tribonema minus</name>
    <dbReference type="NCBI Taxonomy" id="303371"/>
    <lineage>
        <taxon>Eukaryota</taxon>
        <taxon>Sar</taxon>
        <taxon>Stramenopiles</taxon>
        <taxon>Ochrophyta</taxon>
        <taxon>PX clade</taxon>
        <taxon>Xanthophyceae</taxon>
        <taxon>Tribonematales</taxon>
        <taxon>Tribonemataceae</taxon>
        <taxon>Tribonema</taxon>
    </lineage>
</organism>
<dbReference type="InterPro" id="IPR043151">
    <property type="entry name" value="BAH_sf"/>
</dbReference>
<dbReference type="Gene3D" id="2.30.30.490">
    <property type="match status" value="1"/>
</dbReference>
<comment type="caution">
    <text evidence="2">The sequence shown here is derived from an EMBL/GenBank/DDBJ whole genome shotgun (WGS) entry which is preliminary data.</text>
</comment>
<accession>A0A836CFU8</accession>
<gene>
    <name evidence="2" type="ORF">JKP88DRAFT_316031</name>
</gene>
<protein>
    <recommendedName>
        <fullName evidence="1">BAH domain-containing protein</fullName>
    </recommendedName>
</protein>
<feature type="domain" description="BAH" evidence="1">
    <location>
        <begin position="28"/>
        <end position="148"/>
    </location>
</feature>
<reference evidence="2" key="1">
    <citation type="submission" date="2021-02" db="EMBL/GenBank/DDBJ databases">
        <title>First Annotated Genome of the Yellow-green Alga Tribonema minus.</title>
        <authorList>
            <person name="Mahan K.M."/>
        </authorList>
    </citation>
    <scope>NUCLEOTIDE SEQUENCE</scope>
    <source>
        <strain evidence="2">UTEX B ZZ1240</strain>
    </source>
</reference>
<dbReference type="PROSITE" id="PS51038">
    <property type="entry name" value="BAH"/>
    <property type="match status" value="1"/>
</dbReference>
<sequence length="152" mass="16906">MFSWVGEPTGLAQHKMFYSAVHFGWNNTVVRVGDDVTLQFEDHLSSLPAVARIETLWVDRVRGVGCLTVRWYYRVQDVPEALLAGFPLGTPVPNEIFLSEVQGEFEIEAVVIGRATVVRAESDAGLMPNEYLSRVTFSPHRLTFGPLAASIL</sequence>
<dbReference type="Proteomes" id="UP000664859">
    <property type="component" value="Unassembled WGS sequence"/>
</dbReference>
<dbReference type="AlphaFoldDB" id="A0A836CFU8"/>
<dbReference type="GO" id="GO:0003682">
    <property type="term" value="F:chromatin binding"/>
    <property type="evidence" value="ECO:0007669"/>
    <property type="project" value="InterPro"/>
</dbReference>
<dbReference type="InterPro" id="IPR001025">
    <property type="entry name" value="BAH_dom"/>
</dbReference>
<evidence type="ECO:0000313" key="2">
    <source>
        <dbReference type="EMBL" id="KAG5183683.1"/>
    </source>
</evidence>
<evidence type="ECO:0000259" key="1">
    <source>
        <dbReference type="PROSITE" id="PS51038"/>
    </source>
</evidence>
<dbReference type="EMBL" id="JAFCMP010000190">
    <property type="protein sequence ID" value="KAG5183683.1"/>
    <property type="molecule type" value="Genomic_DNA"/>
</dbReference>